<dbReference type="Proteomes" id="UP000820818">
    <property type="component" value="Unassembled WGS sequence"/>
</dbReference>
<evidence type="ECO:0000313" key="2">
    <source>
        <dbReference type="Proteomes" id="UP000820818"/>
    </source>
</evidence>
<protein>
    <submittedName>
        <fullName evidence="1">Uncharacterized protein</fullName>
    </submittedName>
</protein>
<dbReference type="AlphaFoldDB" id="A0AAD5L1Z9"/>
<proteinExistence type="predicted"/>
<keyword evidence="2" id="KW-1185">Reference proteome</keyword>
<gene>
    <name evidence="1" type="ORF">GHT06_001883</name>
</gene>
<organism evidence="1 2">
    <name type="scientific">Daphnia sinensis</name>
    <dbReference type="NCBI Taxonomy" id="1820382"/>
    <lineage>
        <taxon>Eukaryota</taxon>
        <taxon>Metazoa</taxon>
        <taxon>Ecdysozoa</taxon>
        <taxon>Arthropoda</taxon>
        <taxon>Crustacea</taxon>
        <taxon>Branchiopoda</taxon>
        <taxon>Diplostraca</taxon>
        <taxon>Cladocera</taxon>
        <taxon>Anomopoda</taxon>
        <taxon>Daphniidae</taxon>
        <taxon>Daphnia</taxon>
        <taxon>Daphnia similis group</taxon>
    </lineage>
</organism>
<comment type="caution">
    <text evidence="1">The sequence shown here is derived from an EMBL/GenBank/DDBJ whole genome shotgun (WGS) entry which is preliminary data.</text>
</comment>
<accession>A0AAD5L1Z9</accession>
<reference evidence="1" key="1">
    <citation type="submission" date="2022-05" db="EMBL/GenBank/DDBJ databases">
        <title>A multi-omics perspective on studying reproductive biology in Daphnia sinensis.</title>
        <authorList>
            <person name="Jia J."/>
        </authorList>
    </citation>
    <scope>NUCLEOTIDE SEQUENCE</scope>
    <source>
        <strain evidence="1">WSL</strain>
    </source>
</reference>
<evidence type="ECO:0000313" key="1">
    <source>
        <dbReference type="EMBL" id="KAI9549483.1"/>
    </source>
</evidence>
<sequence length="673" mass="73709">MITLFNAQVDGYYQVSKVVNPYTIQIKLVLDKQTIKIAGQGLITKFKSRRIESIDVLPSIDLGDALFEQTKVWVDSNESGKWEILTKTPMLTKYMDMSVDGEFSGVTPVGENTVLVSRPGLDKVFGTTVLIASGSEFSVYSLYMDLVATTSIPSGESIVAIASTPESNYVACACSSGRILVYLNKNGIYSLISDFAHGYNMNGATVSISADAGRIIVTSPSHNLDAFNSESGIAVVYDRFVFAVESPYGTSNSQSYQIPFAASNYATCLRNGIDITSNTTFSGNTLTVQATVNTGDVLLVQSNMYAVSQLLQSDDVATKVYSGRKYGACQTGTNELSNVLIGAPFEVTQLNDSFYEGLVHHYHDIGKLNGQVILELLTTTGTCNMYVNGFGVFASLTTADAFVADFTLANIGNVVAEKIDETHVKLSIKNMDLAQKLNALTVTFVDSGNRAKIKYSPYTQVQVLQNPYFTGYVGFGQTILSSDNTFIINSADSKAILRTTFDFIDDGNTQDDTIFDNNFTGWADNQFGRGSAVVYEMEIITRAADINKRRREKVYHHWCKCTNDNVPKRCGSVYSINGDGWKVHDVQSDQVDINRLNATIYNEKEKETVFLDTIDPLNGKFHGVVASNLDFMTAYDPAGYTSKNSSTTWQSTLSAQCGSTHPLRNLWITGMLT</sequence>
<dbReference type="EMBL" id="WJBH02000296">
    <property type="protein sequence ID" value="KAI9549483.1"/>
    <property type="molecule type" value="Genomic_DNA"/>
</dbReference>
<name>A0AAD5L1Z9_9CRUS</name>